<proteinExistence type="predicted"/>
<name>A0A418AI36_9STRA</name>
<organism evidence="1 2">
    <name type="scientific">Aphanomyces invadans</name>
    <dbReference type="NCBI Taxonomy" id="157072"/>
    <lineage>
        <taxon>Eukaryota</taxon>
        <taxon>Sar</taxon>
        <taxon>Stramenopiles</taxon>
        <taxon>Oomycota</taxon>
        <taxon>Saprolegniomycetes</taxon>
        <taxon>Saprolegniales</taxon>
        <taxon>Verrucalvaceae</taxon>
        <taxon>Aphanomyces</taxon>
    </lineage>
</organism>
<dbReference type="AlphaFoldDB" id="A0A418AI36"/>
<keyword evidence="2" id="KW-1185">Reference proteome</keyword>
<protein>
    <submittedName>
        <fullName evidence="1">Uncharacterized protein</fullName>
    </submittedName>
</protein>
<accession>A0A418AI36</accession>
<sequence length="192" mass="22179">MSLAQVKANGSHIALALPNAEFLESEHARRGPVRIDWQVLTQKWQTLLKAKRCRRYVSKPQRYKTFGTIDWPIVPKKHGNMTNKNATSVDYTTFKEWFYPYATSIGHTVPARRKTRVKTDGHIQVLYRTDNLIVLPPSITYEKLHQDYLAHLISLSGPTDAGQPRSRLPSEKTFRDYIKKSFPDMRLEEGLP</sequence>
<reference evidence="1 2" key="1">
    <citation type="submission" date="2018-08" db="EMBL/GenBank/DDBJ databases">
        <title>Aphanomyces genome sequencing and annotation.</title>
        <authorList>
            <person name="Minardi D."/>
            <person name="Oidtmann B."/>
            <person name="Van Der Giezen M."/>
            <person name="Studholme D.J."/>
        </authorList>
    </citation>
    <scope>NUCLEOTIDE SEQUENCE [LARGE SCALE GENOMIC DNA]</scope>
    <source>
        <strain evidence="1 2">NJM0002</strain>
    </source>
</reference>
<dbReference type="Proteomes" id="UP000285060">
    <property type="component" value="Unassembled WGS sequence"/>
</dbReference>
<gene>
    <name evidence="1" type="ORF">DYB32_009632</name>
</gene>
<evidence type="ECO:0000313" key="2">
    <source>
        <dbReference type="Proteomes" id="UP000285060"/>
    </source>
</evidence>
<dbReference type="EMBL" id="QUSY01002198">
    <property type="protein sequence ID" value="RHY22056.1"/>
    <property type="molecule type" value="Genomic_DNA"/>
</dbReference>
<comment type="caution">
    <text evidence="1">The sequence shown here is derived from an EMBL/GenBank/DDBJ whole genome shotgun (WGS) entry which is preliminary data.</text>
</comment>
<evidence type="ECO:0000313" key="1">
    <source>
        <dbReference type="EMBL" id="RHY22056.1"/>
    </source>
</evidence>
<dbReference type="VEuPathDB" id="FungiDB:H310_08517"/>